<dbReference type="Gene3D" id="3.30.200.20">
    <property type="entry name" value="Phosphorylase Kinase, domain 1"/>
    <property type="match status" value="1"/>
</dbReference>
<dbReference type="GO" id="GO:0005524">
    <property type="term" value="F:ATP binding"/>
    <property type="evidence" value="ECO:0007669"/>
    <property type="project" value="UniProtKB-KW"/>
</dbReference>
<keyword evidence="4 7" id="KW-0418">Kinase</keyword>
<dbReference type="InterPro" id="IPR000719">
    <property type="entry name" value="Prot_kinase_dom"/>
</dbReference>
<dbReference type="Pfam" id="PF00069">
    <property type="entry name" value="Pkinase"/>
    <property type="match status" value="1"/>
</dbReference>
<keyword evidence="3" id="KW-0547">Nucleotide-binding</keyword>
<dbReference type="AlphaFoldDB" id="A0A3A8NMC9"/>
<gene>
    <name evidence="7" type="ORF">D7V93_39415</name>
</gene>
<sequence length="413" mass="45343">MTSGGEVGSSLEIRGVGSARMSETTGPMIPGGILFTTGDVAYEFIRHLGQGPHGERVFLARPRHPRTVGGWVVVKRLSRLDDRKALQRLEEEVRLASRLNHPNIARVHGLHAHRNTLHAVSEYVEGDSLREASSYPVMRGRFVSEAFALYVGAEVAAALHHAHTATDEEGRALAIVHRDINPERIRLSTQGGVKLTDFGLATSRLAGRVASSLPSVKGEVFFASPEQLLRRPVDHRSDLFALGLVLLELLTGQHLFWLTDVDLRELGTEMAALSPESMELLREAVQQQVERRGSESMTMQWEAQLALRARSFGPEDVEQAAHDVPAPTRTLLHRLLRNDPDERFQTGAELGAALKARLAELGQRYGAKEAAEEVLLAKAESRGIVLDTHEQYVGVQPGTVPMRNENGSTTSEA</sequence>
<dbReference type="PANTHER" id="PTHR43671:SF13">
    <property type="entry name" value="SERINE_THREONINE-PROTEIN KINASE NEK2"/>
    <property type="match status" value="1"/>
</dbReference>
<proteinExistence type="predicted"/>
<dbReference type="Proteomes" id="UP000272888">
    <property type="component" value="Unassembled WGS sequence"/>
</dbReference>
<evidence type="ECO:0000256" key="1">
    <source>
        <dbReference type="ARBA" id="ARBA00012513"/>
    </source>
</evidence>
<evidence type="ECO:0000256" key="5">
    <source>
        <dbReference type="ARBA" id="ARBA00022840"/>
    </source>
</evidence>
<evidence type="ECO:0000256" key="4">
    <source>
        <dbReference type="ARBA" id="ARBA00022777"/>
    </source>
</evidence>
<protein>
    <recommendedName>
        <fullName evidence="1">non-specific serine/threonine protein kinase</fullName>
        <ecNumber evidence="1">2.7.11.1</ecNumber>
    </recommendedName>
</protein>
<keyword evidence="8" id="KW-1185">Reference proteome</keyword>
<name>A0A3A8NMC9_9BACT</name>
<evidence type="ECO:0000256" key="2">
    <source>
        <dbReference type="ARBA" id="ARBA00022679"/>
    </source>
</evidence>
<reference evidence="8" key="1">
    <citation type="submission" date="2018-09" db="EMBL/GenBank/DDBJ databases">
        <authorList>
            <person name="Livingstone P.G."/>
            <person name="Whitworth D.E."/>
        </authorList>
    </citation>
    <scope>NUCLEOTIDE SEQUENCE [LARGE SCALE GENOMIC DNA]</scope>
    <source>
        <strain evidence="8">CA051B</strain>
    </source>
</reference>
<dbReference type="EC" id="2.7.11.1" evidence="1"/>
<dbReference type="InterPro" id="IPR011009">
    <property type="entry name" value="Kinase-like_dom_sf"/>
</dbReference>
<keyword evidence="2" id="KW-0808">Transferase</keyword>
<evidence type="ECO:0000313" key="8">
    <source>
        <dbReference type="Proteomes" id="UP000272888"/>
    </source>
</evidence>
<dbReference type="PANTHER" id="PTHR43671">
    <property type="entry name" value="SERINE/THREONINE-PROTEIN KINASE NEK"/>
    <property type="match status" value="1"/>
</dbReference>
<dbReference type="CDD" id="cd14014">
    <property type="entry name" value="STKc_PknB_like"/>
    <property type="match status" value="1"/>
</dbReference>
<organism evidence="7 8">
    <name type="scientific">Corallococcus llansteffanensis</name>
    <dbReference type="NCBI Taxonomy" id="2316731"/>
    <lineage>
        <taxon>Bacteria</taxon>
        <taxon>Pseudomonadati</taxon>
        <taxon>Myxococcota</taxon>
        <taxon>Myxococcia</taxon>
        <taxon>Myxococcales</taxon>
        <taxon>Cystobacterineae</taxon>
        <taxon>Myxococcaceae</taxon>
        <taxon>Corallococcus</taxon>
    </lineage>
</organism>
<evidence type="ECO:0000313" key="7">
    <source>
        <dbReference type="EMBL" id="RKH40604.1"/>
    </source>
</evidence>
<dbReference type="Gene3D" id="1.10.510.10">
    <property type="entry name" value="Transferase(Phosphotransferase) domain 1"/>
    <property type="match status" value="1"/>
</dbReference>
<accession>A0A3A8NMC9</accession>
<dbReference type="EMBL" id="RAWB01000747">
    <property type="protein sequence ID" value="RKH40604.1"/>
    <property type="molecule type" value="Genomic_DNA"/>
</dbReference>
<evidence type="ECO:0000256" key="3">
    <source>
        <dbReference type="ARBA" id="ARBA00022741"/>
    </source>
</evidence>
<keyword evidence="5" id="KW-0067">ATP-binding</keyword>
<dbReference type="PROSITE" id="PS50011">
    <property type="entry name" value="PROTEIN_KINASE_DOM"/>
    <property type="match status" value="1"/>
</dbReference>
<feature type="domain" description="Protein kinase" evidence="6">
    <location>
        <begin position="42"/>
        <end position="358"/>
    </location>
</feature>
<keyword evidence="7" id="KW-0723">Serine/threonine-protein kinase</keyword>
<evidence type="ECO:0000259" key="6">
    <source>
        <dbReference type="PROSITE" id="PS50011"/>
    </source>
</evidence>
<dbReference type="InterPro" id="IPR050660">
    <property type="entry name" value="NEK_Ser/Thr_kinase"/>
</dbReference>
<dbReference type="GO" id="GO:0004674">
    <property type="term" value="F:protein serine/threonine kinase activity"/>
    <property type="evidence" value="ECO:0007669"/>
    <property type="project" value="UniProtKB-KW"/>
</dbReference>
<dbReference type="SUPFAM" id="SSF56112">
    <property type="entry name" value="Protein kinase-like (PK-like)"/>
    <property type="match status" value="1"/>
</dbReference>
<comment type="caution">
    <text evidence="7">The sequence shown here is derived from an EMBL/GenBank/DDBJ whole genome shotgun (WGS) entry which is preliminary data.</text>
</comment>